<feature type="region of interest" description="Disordered" evidence="1">
    <location>
        <begin position="144"/>
        <end position="164"/>
    </location>
</feature>
<keyword evidence="5" id="KW-1185">Reference proteome</keyword>
<dbReference type="PROSITE" id="PS51485">
    <property type="entry name" value="PHYTOCYANIN"/>
    <property type="match status" value="1"/>
</dbReference>
<evidence type="ECO:0000256" key="2">
    <source>
        <dbReference type="SAM" id="SignalP"/>
    </source>
</evidence>
<feature type="non-terminal residue" evidence="4">
    <location>
        <position position="1"/>
    </location>
</feature>
<gene>
    <name evidence="4" type="ORF">EJB05_41885</name>
</gene>
<dbReference type="OrthoDB" id="684427at2759"/>
<dbReference type="GO" id="GO:0009055">
    <property type="term" value="F:electron transfer activity"/>
    <property type="evidence" value="ECO:0007669"/>
    <property type="project" value="InterPro"/>
</dbReference>
<keyword evidence="2" id="KW-0732">Signal</keyword>
<feature type="chain" id="PRO_5023906155" description="Phytocyanin domain-containing protein" evidence="2">
    <location>
        <begin position="23"/>
        <end position="185"/>
    </location>
</feature>
<evidence type="ECO:0000259" key="3">
    <source>
        <dbReference type="PROSITE" id="PS51485"/>
    </source>
</evidence>
<dbReference type="Gene3D" id="2.60.40.420">
    <property type="entry name" value="Cupredoxins - blue copper proteins"/>
    <property type="match status" value="1"/>
</dbReference>
<dbReference type="Gramene" id="TVU08480">
    <property type="protein sequence ID" value="TVU08480"/>
    <property type="gene ID" value="EJB05_41885"/>
</dbReference>
<dbReference type="Proteomes" id="UP000324897">
    <property type="component" value="Chromosome 3"/>
</dbReference>
<dbReference type="InterPro" id="IPR008972">
    <property type="entry name" value="Cupredoxin"/>
</dbReference>
<dbReference type="InterPro" id="IPR003245">
    <property type="entry name" value="Phytocyanin_dom"/>
</dbReference>
<dbReference type="EMBL" id="RWGY01000039">
    <property type="protein sequence ID" value="TVU08480.1"/>
    <property type="molecule type" value="Genomic_DNA"/>
</dbReference>
<feature type="signal peptide" evidence="2">
    <location>
        <begin position="1"/>
        <end position="22"/>
    </location>
</feature>
<evidence type="ECO:0000313" key="5">
    <source>
        <dbReference type="Proteomes" id="UP000324897"/>
    </source>
</evidence>
<name>A0A5J9TAN2_9POAL</name>
<sequence>MAIPHRLVVVSCIILLAASSASSPPPAAAIRGDEGVVMVPAPPAGDSGGETLDEWSLRRGFLVGDVLDFKNWNGSVNMILDGDFQRCAAASPLHRITHGNTTRVRLHVPGTLYFIGASPARCQAGERMAVLVRASDEGMVKVASTPAKGSGGETPNQRATTHRVDVPGDYRPLRLMILRFADHAW</sequence>
<organism evidence="4 5">
    <name type="scientific">Eragrostis curvula</name>
    <name type="common">weeping love grass</name>
    <dbReference type="NCBI Taxonomy" id="38414"/>
    <lineage>
        <taxon>Eukaryota</taxon>
        <taxon>Viridiplantae</taxon>
        <taxon>Streptophyta</taxon>
        <taxon>Embryophyta</taxon>
        <taxon>Tracheophyta</taxon>
        <taxon>Spermatophyta</taxon>
        <taxon>Magnoliopsida</taxon>
        <taxon>Liliopsida</taxon>
        <taxon>Poales</taxon>
        <taxon>Poaceae</taxon>
        <taxon>PACMAD clade</taxon>
        <taxon>Chloridoideae</taxon>
        <taxon>Eragrostideae</taxon>
        <taxon>Eragrostidinae</taxon>
        <taxon>Eragrostis</taxon>
    </lineage>
</organism>
<evidence type="ECO:0000313" key="4">
    <source>
        <dbReference type="EMBL" id="TVU08480.1"/>
    </source>
</evidence>
<dbReference type="SUPFAM" id="SSF49503">
    <property type="entry name" value="Cupredoxins"/>
    <property type="match status" value="1"/>
</dbReference>
<protein>
    <recommendedName>
        <fullName evidence="3">Phytocyanin domain-containing protein</fullName>
    </recommendedName>
</protein>
<reference evidence="4 5" key="1">
    <citation type="journal article" date="2019" name="Sci. Rep.">
        <title>A high-quality genome of Eragrostis curvula grass provides insights into Poaceae evolution and supports new strategies to enhance forage quality.</title>
        <authorList>
            <person name="Carballo J."/>
            <person name="Santos B.A.C.M."/>
            <person name="Zappacosta D."/>
            <person name="Garbus I."/>
            <person name="Selva J.P."/>
            <person name="Gallo C.A."/>
            <person name="Diaz A."/>
            <person name="Albertini E."/>
            <person name="Caccamo M."/>
            <person name="Echenique V."/>
        </authorList>
    </citation>
    <scope>NUCLEOTIDE SEQUENCE [LARGE SCALE GENOMIC DNA]</scope>
    <source>
        <strain evidence="5">cv. Victoria</strain>
        <tissue evidence="4">Leaf</tissue>
    </source>
</reference>
<comment type="caution">
    <text evidence="4">The sequence shown here is derived from an EMBL/GenBank/DDBJ whole genome shotgun (WGS) entry which is preliminary data.</text>
</comment>
<dbReference type="AlphaFoldDB" id="A0A5J9TAN2"/>
<feature type="domain" description="Phytocyanin" evidence="3">
    <location>
        <begin position="40"/>
        <end position="134"/>
    </location>
</feature>
<proteinExistence type="predicted"/>
<accession>A0A5J9TAN2</accession>
<dbReference type="Pfam" id="PF02298">
    <property type="entry name" value="Cu_bind_like"/>
    <property type="match status" value="1"/>
</dbReference>
<evidence type="ECO:0000256" key="1">
    <source>
        <dbReference type="SAM" id="MobiDB-lite"/>
    </source>
</evidence>